<dbReference type="Pfam" id="PF23317">
    <property type="entry name" value="YVC1_C"/>
    <property type="match status" value="2"/>
</dbReference>
<dbReference type="InterPro" id="IPR056336">
    <property type="entry name" value="YVC1_C"/>
</dbReference>
<evidence type="ECO:0000259" key="4">
    <source>
        <dbReference type="Pfam" id="PF23317"/>
    </source>
</evidence>
<gene>
    <name evidence="5" type="ORF">CTheo_6732</name>
</gene>
<evidence type="ECO:0000259" key="3">
    <source>
        <dbReference type="Pfam" id="PF23190"/>
    </source>
</evidence>
<keyword evidence="6" id="KW-1185">Reference proteome</keyword>
<dbReference type="Pfam" id="PF23190">
    <property type="entry name" value="LHD_TRPY1"/>
    <property type="match status" value="1"/>
</dbReference>
<feature type="region of interest" description="Disordered" evidence="1">
    <location>
        <begin position="600"/>
        <end position="649"/>
    </location>
</feature>
<evidence type="ECO:0000313" key="5">
    <source>
        <dbReference type="EMBL" id="KAB5589830.1"/>
    </source>
</evidence>
<feature type="region of interest" description="Disordered" evidence="1">
    <location>
        <begin position="806"/>
        <end position="846"/>
    </location>
</feature>
<keyword evidence="2" id="KW-0812">Transmembrane</keyword>
<accession>A0A5N5QDJ3</accession>
<feature type="domain" description="Calcium channel YVC1-like C-terminal transmembrane" evidence="4">
    <location>
        <begin position="442"/>
        <end position="543"/>
    </location>
</feature>
<dbReference type="PANTHER" id="PTHR35859:SF1">
    <property type="entry name" value="NONSELECTIVE CATION CHANNEL PROTEIN"/>
    <property type="match status" value="1"/>
</dbReference>
<proteinExistence type="predicted"/>
<name>A0A5N5QDJ3_9AGAM</name>
<dbReference type="AlphaFoldDB" id="A0A5N5QDJ3"/>
<dbReference type="EMBL" id="SSOP01000225">
    <property type="protein sequence ID" value="KAB5589830.1"/>
    <property type="molecule type" value="Genomic_DNA"/>
</dbReference>
<keyword evidence="2" id="KW-1133">Transmembrane helix</keyword>
<sequence length="864" mass="96287">MEVRDVEDEAAPLLTSELMSNTPVWPIIHEIKADVMENGFGIDLVQTLRCLGIPPLDEKYKAKNNLSVTFCFLLNRVHFLRDQNISTAPLSQARAALCEILAIRSLRDHADSTLELATACTTPWPIFAGAPADIRDFADKNLGEYDIRERVGNAIEMAIVGNAKRFIKSSACQSVIDAIYWGRIVYQASSDHSILADTYKLKPIHFYNPHQAPLLNHYRLKVPVIRSVLDFIILFVLFVVALELNEKATINIPETIFMVYGLGFVVEKLAAMQEHGIRVYTANLWNGFDMAFVTVYLSYAGLRLYGIHWDEAWARELGIDILAMVAVIVFPRLAFVTLSNNLMVLSLRSMFIEFAVLMLVAAFCFGGFLYALWTLGRDTYGSGQIAWWMLDLWFGLDASGFDRACTPMVSSDERHILICISSSGAYFENKFSQQEQISYACLSNTLLLTVLVSILSHTFSNISNDAAMEAMFRRAVSTIEGVKADAIFSYQPPMNLIAFLVMFPASFILSPRWFHKVNVTMIRITGFPVLLAISFYERQKAAAKVESTFHKVTNAAERYLTLPRKLKRMTFLLALFEGAVGSGGNVEAIFELDEEFNPTPVITGSHQWPDEPEPETKPQPQLQPQPQSQPQSQPQPQPGEKSRRPPRPRLDIAVNVPSISQLASEETPRPIKKTLPEQSAHLHLGNHNRPAQSSSQQNQAASGASTQVNNGLLSPLTRRPRRRSIFQPRTVVNANLEVPTSVVPTPSFTSPLAQLFSPIITEPPDGGFHGPNTAIGQRRAARRSAGDAQLAPGVAQFRHRAIPGLHDVPEAESSALSTTPRETASKEPSETMDDETIGDRMSQMEGRLKRIEDMLEQMMDRLEG</sequence>
<feature type="domain" description="Calcium channel YVC1-like C-terminal transmembrane" evidence="4">
    <location>
        <begin position="231"/>
        <end position="403"/>
    </location>
</feature>
<dbReference type="InterPro" id="IPR056337">
    <property type="entry name" value="LHD_YVC1"/>
</dbReference>
<evidence type="ECO:0000256" key="2">
    <source>
        <dbReference type="SAM" id="Phobius"/>
    </source>
</evidence>
<protein>
    <recommendedName>
        <fullName evidence="7">Calcium channel YVC1</fullName>
    </recommendedName>
</protein>
<evidence type="ECO:0000256" key="1">
    <source>
        <dbReference type="SAM" id="MobiDB-lite"/>
    </source>
</evidence>
<dbReference type="InterPro" id="IPR052971">
    <property type="entry name" value="TRP_calcium_channel"/>
</dbReference>
<dbReference type="Proteomes" id="UP000383932">
    <property type="component" value="Unassembled WGS sequence"/>
</dbReference>
<organism evidence="5 6">
    <name type="scientific">Ceratobasidium theobromae</name>
    <dbReference type="NCBI Taxonomy" id="1582974"/>
    <lineage>
        <taxon>Eukaryota</taxon>
        <taxon>Fungi</taxon>
        <taxon>Dikarya</taxon>
        <taxon>Basidiomycota</taxon>
        <taxon>Agaricomycotina</taxon>
        <taxon>Agaricomycetes</taxon>
        <taxon>Cantharellales</taxon>
        <taxon>Ceratobasidiaceae</taxon>
        <taxon>Ceratobasidium</taxon>
    </lineage>
</organism>
<evidence type="ECO:0000313" key="6">
    <source>
        <dbReference type="Proteomes" id="UP000383932"/>
    </source>
</evidence>
<feature type="transmembrane region" description="Helical" evidence="2">
    <location>
        <begin position="317"/>
        <end position="338"/>
    </location>
</feature>
<reference evidence="5 6" key="1">
    <citation type="journal article" date="2019" name="Fungal Biol. Biotechnol.">
        <title>Draft genome sequence of fastidious pathogen Ceratobasidium theobromae, which causes vascular-streak dieback in Theobroma cacao.</title>
        <authorList>
            <person name="Ali S.S."/>
            <person name="Asman A."/>
            <person name="Shao J."/>
            <person name="Firmansyah A.P."/>
            <person name="Susilo A.W."/>
            <person name="Rosmana A."/>
            <person name="McMahon P."/>
            <person name="Junaid M."/>
            <person name="Guest D."/>
            <person name="Kheng T.Y."/>
            <person name="Meinhardt L.W."/>
            <person name="Bailey B.A."/>
        </authorList>
    </citation>
    <scope>NUCLEOTIDE SEQUENCE [LARGE SCALE GENOMIC DNA]</scope>
    <source>
        <strain evidence="5 6">CT2</strain>
    </source>
</reference>
<feature type="compositionally biased region" description="Low complexity" evidence="1">
    <location>
        <begin position="618"/>
        <end position="634"/>
    </location>
</feature>
<feature type="transmembrane region" description="Helical" evidence="2">
    <location>
        <begin position="224"/>
        <end position="242"/>
    </location>
</feature>
<evidence type="ECO:0008006" key="7">
    <source>
        <dbReference type="Google" id="ProtNLM"/>
    </source>
</evidence>
<feature type="transmembrane region" description="Helical" evidence="2">
    <location>
        <begin position="350"/>
        <end position="373"/>
    </location>
</feature>
<dbReference type="OrthoDB" id="2373987at2759"/>
<dbReference type="PANTHER" id="PTHR35859">
    <property type="entry name" value="NONSELECTIVE CATION CHANNEL PROTEIN"/>
    <property type="match status" value="1"/>
</dbReference>
<comment type="caution">
    <text evidence="5">The sequence shown here is derived from an EMBL/GenBank/DDBJ whole genome shotgun (WGS) entry which is preliminary data.</text>
</comment>
<feature type="region of interest" description="Disordered" evidence="1">
    <location>
        <begin position="684"/>
        <end position="725"/>
    </location>
</feature>
<feature type="domain" description="YVC1 N-terminal linker helical" evidence="3">
    <location>
        <begin position="63"/>
        <end position="198"/>
    </location>
</feature>
<feature type="transmembrane region" description="Helical" evidence="2">
    <location>
        <begin position="248"/>
        <end position="266"/>
    </location>
</feature>
<feature type="transmembrane region" description="Helical" evidence="2">
    <location>
        <begin position="287"/>
        <end position="305"/>
    </location>
</feature>
<keyword evidence="2" id="KW-0472">Membrane</keyword>
<feature type="compositionally biased region" description="Low complexity" evidence="1">
    <location>
        <begin position="691"/>
        <end position="717"/>
    </location>
</feature>